<keyword evidence="3" id="KW-1185">Reference proteome</keyword>
<protein>
    <submittedName>
        <fullName evidence="2">Uncharacterized protein</fullName>
    </submittedName>
</protein>
<evidence type="ECO:0000313" key="2">
    <source>
        <dbReference type="EMBL" id="WAQ94541.1"/>
    </source>
</evidence>
<feature type="region of interest" description="Disordered" evidence="1">
    <location>
        <begin position="38"/>
        <end position="72"/>
    </location>
</feature>
<organism evidence="2 3">
    <name type="scientific">Mya arenaria</name>
    <name type="common">Soft-shell clam</name>
    <dbReference type="NCBI Taxonomy" id="6604"/>
    <lineage>
        <taxon>Eukaryota</taxon>
        <taxon>Metazoa</taxon>
        <taxon>Spiralia</taxon>
        <taxon>Lophotrochozoa</taxon>
        <taxon>Mollusca</taxon>
        <taxon>Bivalvia</taxon>
        <taxon>Autobranchia</taxon>
        <taxon>Heteroconchia</taxon>
        <taxon>Euheterodonta</taxon>
        <taxon>Imparidentia</taxon>
        <taxon>Neoheterodontei</taxon>
        <taxon>Myida</taxon>
        <taxon>Myoidea</taxon>
        <taxon>Myidae</taxon>
        <taxon>Mya</taxon>
    </lineage>
</organism>
<evidence type="ECO:0000313" key="3">
    <source>
        <dbReference type="Proteomes" id="UP001164746"/>
    </source>
</evidence>
<reference evidence="2" key="1">
    <citation type="submission" date="2022-11" db="EMBL/GenBank/DDBJ databases">
        <title>Centuries of genome instability and evolution in soft-shell clam transmissible cancer (bioRxiv).</title>
        <authorList>
            <person name="Hart S.F.M."/>
            <person name="Yonemitsu M.A."/>
            <person name="Giersch R.M."/>
            <person name="Beal B.F."/>
            <person name="Arriagada G."/>
            <person name="Davis B.W."/>
            <person name="Ostrander E.A."/>
            <person name="Goff S.P."/>
            <person name="Metzger M.J."/>
        </authorList>
    </citation>
    <scope>NUCLEOTIDE SEQUENCE</scope>
    <source>
        <strain evidence="2">MELC-2E11</strain>
        <tissue evidence="2">Siphon/mantle</tissue>
    </source>
</reference>
<sequence>MKVQNELASVRDDLVHQIEVIHEEQEILFEHLLGIMGEQSNNSQDSSDQQASSWLEREMAPELSFGKQSMKP</sequence>
<evidence type="ECO:0000256" key="1">
    <source>
        <dbReference type="SAM" id="MobiDB-lite"/>
    </source>
</evidence>
<accession>A0ABY7DBX2</accession>
<proteinExistence type="predicted"/>
<gene>
    <name evidence="2" type="ORF">MAR_007012</name>
</gene>
<dbReference type="Proteomes" id="UP001164746">
    <property type="component" value="Chromosome 1"/>
</dbReference>
<name>A0ABY7DBX2_MYAAR</name>
<dbReference type="EMBL" id="CP111012">
    <property type="protein sequence ID" value="WAQ94541.1"/>
    <property type="molecule type" value="Genomic_DNA"/>
</dbReference>
<feature type="compositionally biased region" description="Low complexity" evidence="1">
    <location>
        <begin position="39"/>
        <end position="53"/>
    </location>
</feature>